<evidence type="ECO:0000313" key="1">
    <source>
        <dbReference type="EMBL" id="GES84171.1"/>
    </source>
</evidence>
<dbReference type="AlphaFoldDB" id="A0A8H3QLU4"/>
<gene>
    <name evidence="1" type="ORF">RCL2_001129700</name>
</gene>
<proteinExistence type="predicted"/>
<name>A0A8H3QLU4_9GLOM</name>
<evidence type="ECO:0000313" key="2">
    <source>
        <dbReference type="Proteomes" id="UP000615446"/>
    </source>
</evidence>
<reference evidence="1" key="1">
    <citation type="submission" date="2019-10" db="EMBL/GenBank/DDBJ databases">
        <title>Conservation and host-specific expression of non-tandemly repeated heterogenous ribosome RNA gene in arbuscular mycorrhizal fungi.</title>
        <authorList>
            <person name="Maeda T."/>
            <person name="Kobayashi Y."/>
            <person name="Nakagawa T."/>
            <person name="Ezawa T."/>
            <person name="Yamaguchi K."/>
            <person name="Bino T."/>
            <person name="Nishimoto Y."/>
            <person name="Shigenobu S."/>
            <person name="Kawaguchi M."/>
        </authorList>
    </citation>
    <scope>NUCLEOTIDE SEQUENCE</scope>
    <source>
        <strain evidence="1">HR1</strain>
    </source>
</reference>
<sequence length="124" mass="13787">MDVAFVLFVKEYAKVIPIVFAYSEKVDEKTYIIAVLNLAKKSDVHVKKVPAKFKGFPVMIGYRHLNHFNNLFSGISIRDPTISSIATLGAFFKIEAEPEITIDHAVGEIGGSITQPDTLDNVLY</sequence>
<comment type="caution">
    <text evidence="1">The sequence shown here is derived from an EMBL/GenBank/DDBJ whole genome shotgun (WGS) entry which is preliminary data.</text>
</comment>
<organism evidence="1 2">
    <name type="scientific">Rhizophagus clarus</name>
    <dbReference type="NCBI Taxonomy" id="94130"/>
    <lineage>
        <taxon>Eukaryota</taxon>
        <taxon>Fungi</taxon>
        <taxon>Fungi incertae sedis</taxon>
        <taxon>Mucoromycota</taxon>
        <taxon>Glomeromycotina</taxon>
        <taxon>Glomeromycetes</taxon>
        <taxon>Glomerales</taxon>
        <taxon>Glomeraceae</taxon>
        <taxon>Rhizophagus</taxon>
    </lineage>
</organism>
<dbReference type="EMBL" id="BLAL01000079">
    <property type="protein sequence ID" value="GES84171.1"/>
    <property type="molecule type" value="Genomic_DNA"/>
</dbReference>
<protein>
    <submittedName>
        <fullName evidence="1">Uncharacterized protein</fullName>
    </submittedName>
</protein>
<dbReference type="Proteomes" id="UP000615446">
    <property type="component" value="Unassembled WGS sequence"/>
</dbReference>
<accession>A0A8H3QLU4</accession>